<sequence>MKSRNLFIKILCVFIFLPTLSGCWDKKEIEKKAYVVAIGLDKGENENLVITYLIANPEFGTQQQGGSTNEPPHEIISFETNDLISSTNKANAVIAKEISYNLLKYLIVSEKLAKTKNFIRWMYDATKDKDFKRDTYLIVSKENASIFITNNSPKLETRAHRYFDFIIKRGIETATISDASLHKYLRITEADADLFLAIFGTTEKVDPPSGDDMSDNIFAGQLKVNGNTNKTQFIGSALFKEGKMIDQLTVEETRITRLLSSVDEAPDILTTLPDPFNKDFKISITITQLKNIKIKMDVNKQPTTIHVHLPLQVDVLSDHSMVNYASNADKRNELKKFLIERFNDKFNQFIKKTQEEYKSEPFGWSLHARRKFATIAEYEKFDWMKSYPGMDVQISIDIKFGHFGRQSRLPKLKDVRD</sequence>
<evidence type="ECO:0000256" key="7">
    <source>
        <dbReference type="ARBA" id="ARBA00023288"/>
    </source>
</evidence>
<feature type="domain" description="Spore germination GerAC-like C-terminal" evidence="8">
    <location>
        <begin position="235"/>
        <end position="404"/>
    </location>
</feature>
<keyword evidence="6" id="KW-0564">Palmitate</keyword>
<dbReference type="InterPro" id="IPR038501">
    <property type="entry name" value="Spore_GerAC_C_sf"/>
</dbReference>
<dbReference type="InterPro" id="IPR046953">
    <property type="entry name" value="Spore_GerAC-like_C"/>
</dbReference>
<dbReference type="PANTHER" id="PTHR35789">
    <property type="entry name" value="SPORE GERMINATION PROTEIN B3"/>
    <property type="match status" value="1"/>
</dbReference>
<reference evidence="10 11" key="1">
    <citation type="submission" date="2021-03" db="EMBL/GenBank/DDBJ databases">
        <title>Genomic Encyclopedia of Type Strains, Phase IV (KMG-IV): sequencing the most valuable type-strain genomes for metagenomic binning, comparative biology and taxonomic classification.</title>
        <authorList>
            <person name="Goeker M."/>
        </authorList>
    </citation>
    <scope>NUCLEOTIDE SEQUENCE [LARGE SCALE GENOMIC DNA]</scope>
    <source>
        <strain evidence="10 11">DSM 26675</strain>
    </source>
</reference>
<dbReference type="Proteomes" id="UP001519293">
    <property type="component" value="Unassembled WGS sequence"/>
</dbReference>
<protein>
    <submittedName>
        <fullName evidence="10">Ger(X)C family germination protein</fullName>
    </submittedName>
</protein>
<evidence type="ECO:0000313" key="11">
    <source>
        <dbReference type="Proteomes" id="UP001519293"/>
    </source>
</evidence>
<dbReference type="InterPro" id="IPR008844">
    <property type="entry name" value="Spore_GerAC-like"/>
</dbReference>
<feature type="domain" description="Spore germination protein N-terminal" evidence="9">
    <location>
        <begin position="25"/>
        <end position="198"/>
    </location>
</feature>
<evidence type="ECO:0000259" key="8">
    <source>
        <dbReference type="Pfam" id="PF05504"/>
    </source>
</evidence>
<dbReference type="EMBL" id="JAGIKZ010000001">
    <property type="protein sequence ID" value="MBP2239661.1"/>
    <property type="molecule type" value="Genomic_DNA"/>
</dbReference>
<evidence type="ECO:0000256" key="2">
    <source>
        <dbReference type="ARBA" id="ARBA00007886"/>
    </source>
</evidence>
<gene>
    <name evidence="10" type="ORF">J2Z40_000214</name>
</gene>
<evidence type="ECO:0000256" key="1">
    <source>
        <dbReference type="ARBA" id="ARBA00004635"/>
    </source>
</evidence>
<evidence type="ECO:0000256" key="5">
    <source>
        <dbReference type="ARBA" id="ARBA00023136"/>
    </source>
</evidence>
<evidence type="ECO:0000256" key="4">
    <source>
        <dbReference type="ARBA" id="ARBA00022729"/>
    </source>
</evidence>
<dbReference type="PROSITE" id="PS51257">
    <property type="entry name" value="PROKAR_LIPOPROTEIN"/>
    <property type="match status" value="1"/>
</dbReference>
<keyword evidence="7" id="KW-0449">Lipoprotein</keyword>
<name>A0ABS4R9V2_9BACI</name>
<dbReference type="Pfam" id="PF25198">
    <property type="entry name" value="Spore_GerAC_N"/>
    <property type="match status" value="1"/>
</dbReference>
<proteinExistence type="inferred from homology"/>
<evidence type="ECO:0000256" key="6">
    <source>
        <dbReference type="ARBA" id="ARBA00023139"/>
    </source>
</evidence>
<comment type="similarity">
    <text evidence="2">Belongs to the GerABKC lipoprotein family.</text>
</comment>
<keyword evidence="3" id="KW-0309">Germination</keyword>
<evidence type="ECO:0000313" key="10">
    <source>
        <dbReference type="EMBL" id="MBP2239661.1"/>
    </source>
</evidence>
<keyword evidence="11" id="KW-1185">Reference proteome</keyword>
<comment type="caution">
    <text evidence="10">The sequence shown here is derived from an EMBL/GenBank/DDBJ whole genome shotgun (WGS) entry which is preliminary data.</text>
</comment>
<keyword evidence="5" id="KW-0472">Membrane</keyword>
<dbReference type="Pfam" id="PF05504">
    <property type="entry name" value="Spore_GerAC"/>
    <property type="match status" value="1"/>
</dbReference>
<keyword evidence="4" id="KW-0732">Signal</keyword>
<dbReference type="Gene3D" id="3.30.300.210">
    <property type="entry name" value="Nutrient germinant receptor protein C, domain 3"/>
    <property type="match status" value="1"/>
</dbReference>
<organism evidence="10 11">
    <name type="scientific">Cytobacillus eiseniae</name>
    <dbReference type="NCBI Taxonomy" id="762947"/>
    <lineage>
        <taxon>Bacteria</taxon>
        <taxon>Bacillati</taxon>
        <taxon>Bacillota</taxon>
        <taxon>Bacilli</taxon>
        <taxon>Bacillales</taxon>
        <taxon>Bacillaceae</taxon>
        <taxon>Cytobacillus</taxon>
    </lineage>
</organism>
<accession>A0ABS4R9V2</accession>
<evidence type="ECO:0000256" key="3">
    <source>
        <dbReference type="ARBA" id="ARBA00022544"/>
    </source>
</evidence>
<dbReference type="PANTHER" id="PTHR35789:SF1">
    <property type="entry name" value="SPORE GERMINATION PROTEIN B3"/>
    <property type="match status" value="1"/>
</dbReference>
<comment type="subcellular location">
    <subcellularLocation>
        <location evidence="1">Membrane</location>
        <topology evidence="1">Lipid-anchor</topology>
    </subcellularLocation>
</comment>
<dbReference type="RefSeq" id="WP_066394606.1">
    <property type="nucleotide sequence ID" value="NZ_JAGIKZ010000001.1"/>
</dbReference>
<evidence type="ECO:0000259" key="9">
    <source>
        <dbReference type="Pfam" id="PF25198"/>
    </source>
</evidence>
<dbReference type="InterPro" id="IPR057336">
    <property type="entry name" value="GerAC_N"/>
</dbReference>